<dbReference type="CDD" id="cd00761">
    <property type="entry name" value="Glyco_tranf_GTA_type"/>
    <property type="match status" value="1"/>
</dbReference>
<name>A0A1I0NSD4_9BACT</name>
<dbReference type="RefSeq" id="WP_177178398.1">
    <property type="nucleotide sequence ID" value="NZ_FOIQ01000003.1"/>
</dbReference>
<evidence type="ECO:0000259" key="3">
    <source>
        <dbReference type="Pfam" id="PF00535"/>
    </source>
</evidence>
<protein>
    <submittedName>
        <fullName evidence="4">Glycosyl transferase family 2</fullName>
    </submittedName>
</protein>
<dbReference type="GO" id="GO:0016758">
    <property type="term" value="F:hexosyltransferase activity"/>
    <property type="evidence" value="ECO:0007669"/>
    <property type="project" value="UniProtKB-ARBA"/>
</dbReference>
<dbReference type="InterPro" id="IPR001173">
    <property type="entry name" value="Glyco_trans_2-like"/>
</dbReference>
<organism evidence="4 5">
    <name type="scientific">Prevotella aff. ruminicola Tc2-24</name>
    <dbReference type="NCBI Taxonomy" id="81582"/>
    <lineage>
        <taxon>Bacteria</taxon>
        <taxon>Pseudomonadati</taxon>
        <taxon>Bacteroidota</taxon>
        <taxon>Bacteroidia</taxon>
        <taxon>Bacteroidales</taxon>
        <taxon>Prevotellaceae</taxon>
        <taxon>Prevotella</taxon>
    </lineage>
</organism>
<dbReference type="Proteomes" id="UP000199373">
    <property type="component" value="Unassembled WGS sequence"/>
</dbReference>
<gene>
    <name evidence="4" type="ORF">SAMN04487850_1313</name>
</gene>
<dbReference type="PANTHER" id="PTHR22916">
    <property type="entry name" value="GLYCOSYLTRANSFERASE"/>
    <property type="match status" value="1"/>
</dbReference>
<evidence type="ECO:0000256" key="1">
    <source>
        <dbReference type="ARBA" id="ARBA00022676"/>
    </source>
</evidence>
<dbReference type="AlphaFoldDB" id="A0A1I0NSD4"/>
<keyword evidence="1" id="KW-0328">Glycosyltransferase</keyword>
<feature type="domain" description="Glycosyltransferase 2-like" evidence="3">
    <location>
        <begin position="4"/>
        <end position="105"/>
    </location>
</feature>
<evidence type="ECO:0000313" key="4">
    <source>
        <dbReference type="EMBL" id="SEW04563.1"/>
    </source>
</evidence>
<proteinExistence type="predicted"/>
<dbReference type="EMBL" id="FOIQ01000003">
    <property type="protein sequence ID" value="SEW04563.1"/>
    <property type="molecule type" value="Genomic_DNA"/>
</dbReference>
<dbReference type="InterPro" id="IPR029044">
    <property type="entry name" value="Nucleotide-diphossugar_trans"/>
</dbReference>
<keyword evidence="5" id="KW-1185">Reference proteome</keyword>
<evidence type="ECO:0000256" key="2">
    <source>
        <dbReference type="ARBA" id="ARBA00022679"/>
    </source>
</evidence>
<keyword evidence="2 4" id="KW-0808">Transferase</keyword>
<evidence type="ECO:0000313" key="5">
    <source>
        <dbReference type="Proteomes" id="UP000199373"/>
    </source>
</evidence>
<dbReference type="PANTHER" id="PTHR22916:SF51">
    <property type="entry name" value="GLYCOSYLTRANSFERASE EPSH-RELATED"/>
    <property type="match status" value="1"/>
</dbReference>
<sequence>MSYTLEKCIDSIINQTYKNLEIILIDDGSPDRCGAICDEYAGKDSRIRVIHQKNGGLSAARNAGLDIAKGDYIQFVDSDDWIEPEACETVLTIAEEQHADIVCFGFCWLLPTGETTLVSVNSSSEIEEAAVIKQLICKKSVIRNFAWNKLFVRELFDGVRFPVGRTYEDICVTYQLVHKADKIYATKAILYHYVTRENSITSKRFNAKTIKDLIAAYKQPIEFLQSEYPEYADMQIAHALREMLNGWALLENDPDYPRIMGDLKEFKRKHHSKMHTLTKYNKTIWLYYYCRPLAYLMIKYRYGKK</sequence>
<dbReference type="Pfam" id="PF00535">
    <property type="entry name" value="Glycos_transf_2"/>
    <property type="match status" value="1"/>
</dbReference>
<reference evidence="4 5" key="1">
    <citation type="submission" date="2016-10" db="EMBL/GenBank/DDBJ databases">
        <authorList>
            <person name="de Groot N.N."/>
        </authorList>
    </citation>
    <scope>NUCLEOTIDE SEQUENCE [LARGE SCALE GENOMIC DNA]</scope>
    <source>
        <strain evidence="4 5">TC2-24</strain>
    </source>
</reference>
<dbReference type="SUPFAM" id="SSF53448">
    <property type="entry name" value="Nucleotide-diphospho-sugar transferases"/>
    <property type="match status" value="1"/>
</dbReference>
<accession>A0A1I0NSD4</accession>
<dbReference type="Gene3D" id="3.90.550.10">
    <property type="entry name" value="Spore Coat Polysaccharide Biosynthesis Protein SpsA, Chain A"/>
    <property type="match status" value="1"/>
</dbReference>